<dbReference type="EMBL" id="PFSH01000039">
    <property type="protein sequence ID" value="PJC24982.1"/>
    <property type="molecule type" value="Genomic_DNA"/>
</dbReference>
<dbReference type="Proteomes" id="UP000230228">
    <property type="component" value="Unassembled WGS sequence"/>
</dbReference>
<dbReference type="AlphaFoldDB" id="A0A2M8EQI3"/>
<keyword evidence="1" id="KW-0812">Transmembrane</keyword>
<keyword evidence="1" id="KW-1133">Transmembrane helix</keyword>
<name>A0A2M8EQI3_9BACT</name>
<comment type="caution">
    <text evidence="2">The sequence shown here is derived from an EMBL/GenBank/DDBJ whole genome shotgun (WGS) entry which is preliminary data.</text>
</comment>
<keyword evidence="1" id="KW-0472">Membrane</keyword>
<feature type="transmembrane region" description="Helical" evidence="1">
    <location>
        <begin position="94"/>
        <end position="116"/>
    </location>
</feature>
<sequence length="197" mass="23180">MEIVSHAFWAATVAKAVNKKMKNPVHVWQGAFWGIFPDLLAFSLLFVWLFVQFIFGGLTISNLIPRFRQPGASQPAARMETSGEILPVFQWTSLLYNIGHSLVTFVLVFGILFLIFRRPIWEVCGWLFHILIDIPTHSYQYYPTPILWPFSGWKFRYGISWGTSLFLMINYIAIIVVYFFFWKKKKLKNYQDRLKLK</sequence>
<feature type="transmembrane region" description="Helical" evidence="1">
    <location>
        <begin position="40"/>
        <end position="64"/>
    </location>
</feature>
<protein>
    <submittedName>
        <fullName evidence="2">Uncharacterized protein</fullName>
    </submittedName>
</protein>
<evidence type="ECO:0000313" key="2">
    <source>
        <dbReference type="EMBL" id="PJC24982.1"/>
    </source>
</evidence>
<evidence type="ECO:0000256" key="1">
    <source>
        <dbReference type="SAM" id="Phobius"/>
    </source>
</evidence>
<reference evidence="3" key="1">
    <citation type="submission" date="2017-09" db="EMBL/GenBank/DDBJ databases">
        <title>Depth-based differentiation of microbial function through sediment-hosted aquifers and enrichment of novel symbionts in the deep terrestrial subsurface.</title>
        <authorList>
            <person name="Probst A.J."/>
            <person name="Ladd B."/>
            <person name="Jarett J.K."/>
            <person name="Geller-Mcgrath D.E."/>
            <person name="Sieber C.M.K."/>
            <person name="Emerson J.B."/>
            <person name="Anantharaman K."/>
            <person name="Thomas B.C."/>
            <person name="Malmstrom R."/>
            <person name="Stieglmeier M."/>
            <person name="Klingl A."/>
            <person name="Woyke T."/>
            <person name="Ryan C.M."/>
            <person name="Banfield J.F."/>
        </authorList>
    </citation>
    <scope>NUCLEOTIDE SEQUENCE [LARGE SCALE GENOMIC DNA]</scope>
</reference>
<evidence type="ECO:0000313" key="3">
    <source>
        <dbReference type="Proteomes" id="UP000230228"/>
    </source>
</evidence>
<organism evidence="2 3">
    <name type="scientific">Candidatus Tagabacteria bacterium CG_4_9_14_0_2_um_filter_41_11</name>
    <dbReference type="NCBI Taxonomy" id="1975019"/>
    <lineage>
        <taxon>Bacteria</taxon>
        <taxon>Candidatus Tagaibacteriota</taxon>
    </lineage>
</organism>
<proteinExistence type="predicted"/>
<feature type="transmembrane region" description="Helical" evidence="1">
    <location>
        <begin position="159"/>
        <end position="181"/>
    </location>
</feature>
<gene>
    <name evidence="2" type="ORF">CO056_02745</name>
</gene>
<accession>A0A2M8EQI3</accession>